<reference evidence="10" key="1">
    <citation type="submission" date="2018-05" db="EMBL/GenBank/DDBJ databases">
        <title>Genome Sequencing of selected type strains of the family Eggerthellaceae.</title>
        <authorList>
            <person name="Danylec N."/>
            <person name="Stoll D.A."/>
            <person name="Doetsch A."/>
            <person name="Huch M."/>
        </authorList>
    </citation>
    <scope>NUCLEOTIDE SEQUENCE [LARGE SCALE GENOMIC DNA]</scope>
    <source>
        <strain evidence="10">DSM 27213</strain>
    </source>
</reference>
<evidence type="ECO:0000259" key="8">
    <source>
        <dbReference type="Pfam" id="PF14824"/>
    </source>
</evidence>
<dbReference type="Pfam" id="PF10414">
    <property type="entry name" value="CysG_dimeriser"/>
    <property type="match status" value="1"/>
</dbReference>
<evidence type="ECO:0000256" key="3">
    <source>
        <dbReference type="ARBA" id="ARBA00023002"/>
    </source>
</evidence>
<dbReference type="NCBIfam" id="TIGR01470">
    <property type="entry name" value="cysG_Nterm"/>
    <property type="match status" value="1"/>
</dbReference>
<evidence type="ECO:0000259" key="7">
    <source>
        <dbReference type="Pfam" id="PF10414"/>
    </source>
</evidence>
<dbReference type="InterPro" id="IPR037115">
    <property type="entry name" value="Sirohaem_synt_dimer_dom_sf"/>
</dbReference>
<dbReference type="Gene3D" id="3.30.160.110">
    <property type="entry name" value="Siroheme synthase, domain 2"/>
    <property type="match status" value="1"/>
</dbReference>
<keyword evidence="3" id="KW-0560">Oxidoreductase</keyword>
<sequence length="218" mass="23667">MPTYPVSLVLQDRAALVVGGGAVATRKVEGLLAAEAAVTVVAPEVTDALRALVDAGRCAWRAKAYDADDLRGADIVFVATDDEDVNARAYRDASEAHLMVNVADRPELCTFFLPSVLRRGKLSIAVSTEGASPLTARRLRSELEERIPAGFEAYLDLLAAWRPRAIAALPDEPARLRFWQQATDGRVQRLVQAADEEAAERLLEELLEAERTACATLL</sequence>
<dbReference type="PANTHER" id="PTHR35330:SF1">
    <property type="entry name" value="SIROHEME BIOSYNTHESIS PROTEIN MET8"/>
    <property type="match status" value="1"/>
</dbReference>
<feature type="domain" description="Siroheme synthase central" evidence="8">
    <location>
        <begin position="119"/>
        <end position="145"/>
    </location>
</feature>
<dbReference type="UniPathway" id="UPA00262">
    <property type="reaction ID" value="UER00222"/>
</dbReference>
<evidence type="ECO:0000313" key="9">
    <source>
        <dbReference type="EMBL" id="ROT91575.1"/>
    </source>
</evidence>
<name>A0A423UN19_9ACTN</name>
<dbReference type="Gene3D" id="3.40.50.720">
    <property type="entry name" value="NAD(P)-binding Rossmann-like Domain"/>
    <property type="match status" value="1"/>
</dbReference>
<proteinExistence type="predicted"/>
<dbReference type="Gene3D" id="1.10.8.210">
    <property type="entry name" value="Sirohaem synthase, dimerisation domain"/>
    <property type="match status" value="1"/>
</dbReference>
<protein>
    <recommendedName>
        <fullName evidence="2">precorrin-2 dehydrogenase</fullName>
        <ecNumber evidence="2">1.3.1.76</ecNumber>
    </recommendedName>
</protein>
<evidence type="ECO:0000256" key="5">
    <source>
        <dbReference type="ARBA" id="ARBA00023244"/>
    </source>
</evidence>
<gene>
    <name evidence="9" type="ORF">DMP12_02685</name>
</gene>
<dbReference type="InterPro" id="IPR028281">
    <property type="entry name" value="Sirohaem_synthase_central"/>
</dbReference>
<dbReference type="GO" id="GO:0019354">
    <property type="term" value="P:siroheme biosynthetic process"/>
    <property type="evidence" value="ECO:0007669"/>
    <property type="project" value="UniProtKB-UniPathway"/>
</dbReference>
<evidence type="ECO:0000313" key="10">
    <source>
        <dbReference type="Proteomes" id="UP000285258"/>
    </source>
</evidence>
<comment type="pathway">
    <text evidence="1">Porphyrin-containing compound metabolism; siroheme biosynthesis; sirohydrochlorin from precorrin-2: step 1/1.</text>
</comment>
<dbReference type="GO" id="GO:0004325">
    <property type="term" value="F:ferrochelatase activity"/>
    <property type="evidence" value="ECO:0007669"/>
    <property type="project" value="InterPro"/>
</dbReference>
<dbReference type="RefSeq" id="WP_096227837.1">
    <property type="nucleotide sequence ID" value="NZ_CP168029.1"/>
</dbReference>
<dbReference type="Pfam" id="PF13241">
    <property type="entry name" value="NAD_binding_7"/>
    <property type="match status" value="1"/>
</dbReference>
<evidence type="ECO:0000256" key="1">
    <source>
        <dbReference type="ARBA" id="ARBA00005010"/>
    </source>
</evidence>
<feature type="domain" description="Sirohaem synthase dimerisation" evidence="7">
    <location>
        <begin position="156"/>
        <end position="207"/>
    </location>
</feature>
<dbReference type="PANTHER" id="PTHR35330">
    <property type="entry name" value="SIROHEME BIOSYNTHESIS PROTEIN MET8"/>
    <property type="match status" value="1"/>
</dbReference>
<comment type="catalytic activity">
    <reaction evidence="6">
        <text>precorrin-2 + NAD(+) = sirohydrochlorin + NADH + 2 H(+)</text>
        <dbReference type="Rhea" id="RHEA:15613"/>
        <dbReference type="ChEBI" id="CHEBI:15378"/>
        <dbReference type="ChEBI" id="CHEBI:57540"/>
        <dbReference type="ChEBI" id="CHEBI:57945"/>
        <dbReference type="ChEBI" id="CHEBI:58351"/>
        <dbReference type="ChEBI" id="CHEBI:58827"/>
        <dbReference type="EC" id="1.3.1.76"/>
    </reaction>
</comment>
<evidence type="ECO:0000256" key="4">
    <source>
        <dbReference type="ARBA" id="ARBA00023027"/>
    </source>
</evidence>
<dbReference type="AlphaFoldDB" id="A0A423UN19"/>
<dbReference type="Pfam" id="PF14824">
    <property type="entry name" value="Sirohm_synth_M"/>
    <property type="match status" value="1"/>
</dbReference>
<dbReference type="InterPro" id="IPR028161">
    <property type="entry name" value="Met8-like"/>
</dbReference>
<keyword evidence="5" id="KW-0627">Porphyrin biosynthesis</keyword>
<dbReference type="EMBL" id="QIBW01000002">
    <property type="protein sequence ID" value="ROT91575.1"/>
    <property type="molecule type" value="Genomic_DNA"/>
</dbReference>
<dbReference type="GO" id="GO:0043115">
    <property type="term" value="F:precorrin-2 dehydrogenase activity"/>
    <property type="evidence" value="ECO:0007669"/>
    <property type="project" value="UniProtKB-EC"/>
</dbReference>
<evidence type="ECO:0000256" key="6">
    <source>
        <dbReference type="ARBA" id="ARBA00047561"/>
    </source>
</evidence>
<keyword evidence="4" id="KW-0520">NAD</keyword>
<comment type="caution">
    <text evidence="9">The sequence shown here is derived from an EMBL/GenBank/DDBJ whole genome shotgun (WGS) entry which is preliminary data.</text>
</comment>
<dbReference type="Proteomes" id="UP000285258">
    <property type="component" value="Unassembled WGS sequence"/>
</dbReference>
<dbReference type="SUPFAM" id="SSF75615">
    <property type="entry name" value="Siroheme synthase middle domains-like"/>
    <property type="match status" value="1"/>
</dbReference>
<dbReference type="InterPro" id="IPR019478">
    <property type="entry name" value="Sirohaem_synthase_dimer_dom"/>
</dbReference>
<dbReference type="SUPFAM" id="SSF51735">
    <property type="entry name" value="NAD(P)-binding Rossmann-fold domains"/>
    <property type="match status" value="1"/>
</dbReference>
<evidence type="ECO:0000256" key="2">
    <source>
        <dbReference type="ARBA" id="ARBA00012400"/>
    </source>
</evidence>
<accession>A0A423UN19</accession>
<dbReference type="InterPro" id="IPR036291">
    <property type="entry name" value="NAD(P)-bd_dom_sf"/>
</dbReference>
<dbReference type="InterPro" id="IPR006367">
    <property type="entry name" value="Sirohaem_synthase_N"/>
</dbReference>
<organism evidence="9 10">
    <name type="scientific">Gordonibacter urolithinfaciens</name>
    <dbReference type="NCBI Taxonomy" id="1335613"/>
    <lineage>
        <taxon>Bacteria</taxon>
        <taxon>Bacillati</taxon>
        <taxon>Actinomycetota</taxon>
        <taxon>Coriobacteriia</taxon>
        <taxon>Eggerthellales</taxon>
        <taxon>Eggerthellaceae</taxon>
        <taxon>Gordonibacter</taxon>
    </lineage>
</organism>
<dbReference type="EC" id="1.3.1.76" evidence="2"/>